<feature type="compositionally biased region" description="Polar residues" evidence="3">
    <location>
        <begin position="592"/>
        <end position="622"/>
    </location>
</feature>
<keyword evidence="4" id="KW-1133">Transmembrane helix</keyword>
<dbReference type="EMBL" id="JARVKM010000047">
    <property type="protein sequence ID" value="KAK9773763.1"/>
    <property type="molecule type" value="Genomic_DNA"/>
</dbReference>
<evidence type="ECO:0000313" key="6">
    <source>
        <dbReference type="EMBL" id="KAK9773763.1"/>
    </source>
</evidence>
<comment type="caution">
    <text evidence="6">The sequence shown here is derived from an EMBL/GenBank/DDBJ whole genome shotgun (WGS) entry which is preliminary data.</text>
</comment>
<keyword evidence="1" id="KW-0880">Kelch repeat</keyword>
<protein>
    <submittedName>
        <fullName evidence="6">Kelch repeat-containing protein</fullName>
    </submittedName>
</protein>
<dbReference type="InterPro" id="IPR011043">
    <property type="entry name" value="Gal_Oxase/kelch_b-propeller"/>
</dbReference>
<dbReference type="SUPFAM" id="SSF50965">
    <property type="entry name" value="Galactose oxidase, central domain"/>
    <property type="match status" value="1"/>
</dbReference>
<name>A0ABR2XIX6_9PEZI</name>
<dbReference type="PANTHER" id="PTHR46093:SF18">
    <property type="entry name" value="FIBRONECTIN TYPE-III DOMAIN-CONTAINING PROTEIN"/>
    <property type="match status" value="1"/>
</dbReference>
<feature type="region of interest" description="Disordered" evidence="3">
    <location>
        <begin position="588"/>
        <end position="634"/>
    </location>
</feature>
<keyword evidence="4" id="KW-0472">Membrane</keyword>
<proteinExistence type="predicted"/>
<feature type="chain" id="PRO_5046971941" evidence="5">
    <location>
        <begin position="29"/>
        <end position="634"/>
    </location>
</feature>
<dbReference type="Proteomes" id="UP001465668">
    <property type="component" value="Unassembled WGS sequence"/>
</dbReference>
<dbReference type="Gene3D" id="1.20.5.510">
    <property type="entry name" value="Single helix bin"/>
    <property type="match status" value="1"/>
</dbReference>
<evidence type="ECO:0000256" key="4">
    <source>
        <dbReference type="SAM" id="Phobius"/>
    </source>
</evidence>
<keyword evidence="5" id="KW-0732">Signal</keyword>
<keyword evidence="7" id="KW-1185">Reference proteome</keyword>
<keyword evidence="4" id="KW-0812">Transmembrane</keyword>
<sequence length="634" mass="67865">MRFPRPGSALPRVLLSLTPFLLVAPVRAGVDNPTPANFLRRPYANAVVLGDYVYIDGGEMSQLEDGEYDGNHPSYAVNSTLSLPLNEAWTNSSVTLRSIEKSAPLQDQQVLWSDPSTSSFYTWGGMTAWHGAAVENEIWKFTADGSGGGEWSQVSASNIVAFTSSIRTVGSAFTSVNGVGYSVGGTSGSTIDTSITGSSIAIQGMITFDTASREWNNASTAELNVNGTSMNARLEYAPFGTSGFLVMLGGAVLPVGVIDQYEQLEWNNLWVMDLEANKWYSQPVTGSKPTKRERHCSVGVQGPNGTYEIFIYGGASDQTLSTSSDVYVLSLPGFVMFKSPNPGTPRQDFSCLSVGRNSSSASNRQMLVVGGTNGWLGFPKSLTDPDPWQQGLGIFDMTEMTWSSSYDPDAAEYDSPDVVKTWYSQGGLDSVLWSSDELKTLFVGGTNSSSDSSGSGSSSSNSSESSSKSGSNNTGAVVGGVVGGVGALSIIALVAWLIARRRKTKYTAAAQNPQELANNQPQYYPQEYYQSGGENKAGAWYQPTEMSADQAPVELGGQHGLHDVRYELPEQHAYSPGQTYVGGTTAEVSPDHTGNSGVGQYQDLVPQNQGYHEVSGNRNHGPSNVYEYPQGYTR</sequence>
<keyword evidence="2" id="KW-0677">Repeat</keyword>
<evidence type="ECO:0000256" key="5">
    <source>
        <dbReference type="SAM" id="SignalP"/>
    </source>
</evidence>
<gene>
    <name evidence="6" type="ORF">SCAR479_09404</name>
</gene>
<dbReference type="PANTHER" id="PTHR46093">
    <property type="entry name" value="ACYL-COA-BINDING DOMAIN-CONTAINING PROTEIN 5"/>
    <property type="match status" value="1"/>
</dbReference>
<evidence type="ECO:0000256" key="3">
    <source>
        <dbReference type="SAM" id="MobiDB-lite"/>
    </source>
</evidence>
<evidence type="ECO:0000256" key="2">
    <source>
        <dbReference type="ARBA" id="ARBA00022737"/>
    </source>
</evidence>
<feature type="region of interest" description="Disordered" evidence="3">
    <location>
        <begin position="445"/>
        <end position="473"/>
    </location>
</feature>
<reference evidence="6 7" key="1">
    <citation type="submission" date="2024-02" db="EMBL/GenBank/DDBJ databases">
        <title>First draft genome assembly of two strains of Seiridium cardinale.</title>
        <authorList>
            <person name="Emiliani G."/>
            <person name="Scali E."/>
        </authorList>
    </citation>
    <scope>NUCLEOTIDE SEQUENCE [LARGE SCALE GENOMIC DNA]</scope>
    <source>
        <strain evidence="6 7">BM-138-000479</strain>
    </source>
</reference>
<feature type="transmembrane region" description="Helical" evidence="4">
    <location>
        <begin position="476"/>
        <end position="499"/>
    </location>
</feature>
<organism evidence="6 7">
    <name type="scientific">Seiridium cardinale</name>
    <dbReference type="NCBI Taxonomy" id="138064"/>
    <lineage>
        <taxon>Eukaryota</taxon>
        <taxon>Fungi</taxon>
        <taxon>Dikarya</taxon>
        <taxon>Ascomycota</taxon>
        <taxon>Pezizomycotina</taxon>
        <taxon>Sordariomycetes</taxon>
        <taxon>Xylariomycetidae</taxon>
        <taxon>Amphisphaeriales</taxon>
        <taxon>Sporocadaceae</taxon>
        <taxon>Seiridium</taxon>
    </lineage>
</organism>
<feature type="signal peptide" evidence="5">
    <location>
        <begin position="1"/>
        <end position="28"/>
    </location>
</feature>
<evidence type="ECO:0000256" key="1">
    <source>
        <dbReference type="ARBA" id="ARBA00022441"/>
    </source>
</evidence>
<evidence type="ECO:0000313" key="7">
    <source>
        <dbReference type="Proteomes" id="UP001465668"/>
    </source>
</evidence>
<accession>A0ABR2XIX6</accession>